<evidence type="ECO:0000313" key="2">
    <source>
        <dbReference type="EMBL" id="PMD66908.1"/>
    </source>
</evidence>
<sequence>MNLSAAARNSSQGGQDDTQDISQVGLESTDGEPIKEVKDKVRFLHLCIHMEPPPLSYGPCYDRSQKCTGQNHQLRSAAIQGDKEKVSQSAREENNSIHKVERHLLRPTQKTTVSISHMELPRRLTDKELFHALRRKYEQKRPPWLLKLRLRAVTKIRIVHFRSHETEKGVIHEWEWPPPTQVPQIWSYNSPSVPKPEGPEIMSEMLMDHWWNGHSMSLVEVESQITGNKSRPWYLCTIRILRERFRGASTIPASGGQQKITGYEQTRQESGGLAADHPDDGNTSNDDVVNDAQLRLSANRPGSASLGHKSATHRASKLRVNTDMTQGCTSYVNLDVTKELEDGECSVSTEERDEGGDDTHSTKRSKLSAVSGGIPTFDGNMSKLWDDQPDNTQSPQPGPAATSLHHTVSASLGSTDLEDPKSVALLAAPGQEREIRDIDQEMVDDGGADNNDEDYSDMSNTAASEIRDRPYFRKRARRAKDTGYNDIETTSTHSLSASGSIQESEEIPIRGYLILKTIESKVVYCLTFSQDLLPKPRGTSQRRGIARSVSSSSDRRDSERLSVQEQAISRPVRNSRFSSEDDELLLQLKGDGLSWDEISERFPERSKGTLQVHYSTKLKPRSETSKNTKKRRRSG</sequence>
<dbReference type="RefSeq" id="XP_024743812.1">
    <property type="nucleotide sequence ID" value="XM_024887733.1"/>
</dbReference>
<feature type="region of interest" description="Disordered" evidence="1">
    <location>
        <begin position="342"/>
        <end position="404"/>
    </location>
</feature>
<dbReference type="AlphaFoldDB" id="A0A2J6TVC2"/>
<dbReference type="Proteomes" id="UP000235371">
    <property type="component" value="Unassembled WGS sequence"/>
</dbReference>
<dbReference type="OrthoDB" id="2143914at2759"/>
<feature type="compositionally biased region" description="Low complexity" evidence="1">
    <location>
        <begin position="542"/>
        <end position="552"/>
    </location>
</feature>
<evidence type="ECO:0000256" key="1">
    <source>
        <dbReference type="SAM" id="MobiDB-lite"/>
    </source>
</evidence>
<reference evidence="2 3" key="1">
    <citation type="submission" date="2016-04" db="EMBL/GenBank/DDBJ databases">
        <title>A degradative enzymes factory behind the ericoid mycorrhizal symbiosis.</title>
        <authorList>
            <consortium name="DOE Joint Genome Institute"/>
            <person name="Martino E."/>
            <person name="Morin E."/>
            <person name="Grelet G."/>
            <person name="Kuo A."/>
            <person name="Kohler A."/>
            <person name="Daghino S."/>
            <person name="Barry K."/>
            <person name="Choi C."/>
            <person name="Cichocki N."/>
            <person name="Clum A."/>
            <person name="Copeland A."/>
            <person name="Hainaut M."/>
            <person name="Haridas S."/>
            <person name="Labutti K."/>
            <person name="Lindquist E."/>
            <person name="Lipzen A."/>
            <person name="Khouja H.-R."/>
            <person name="Murat C."/>
            <person name="Ohm R."/>
            <person name="Olson A."/>
            <person name="Spatafora J."/>
            <person name="Veneault-Fourrey C."/>
            <person name="Henrissat B."/>
            <person name="Grigoriev I."/>
            <person name="Martin F."/>
            <person name="Perotto S."/>
        </authorList>
    </citation>
    <scope>NUCLEOTIDE SEQUENCE [LARGE SCALE GENOMIC DNA]</scope>
    <source>
        <strain evidence="2 3">E</strain>
    </source>
</reference>
<feature type="compositionally biased region" description="Polar residues" evidence="1">
    <location>
        <begin position="251"/>
        <end position="269"/>
    </location>
</feature>
<protein>
    <recommendedName>
        <fullName evidence="4">Myb-like domain-containing protein</fullName>
    </recommendedName>
</protein>
<feature type="compositionally biased region" description="Acidic residues" evidence="1">
    <location>
        <begin position="440"/>
        <end position="456"/>
    </location>
</feature>
<feature type="compositionally biased region" description="Basic and acidic residues" evidence="1">
    <location>
        <begin position="553"/>
        <end position="562"/>
    </location>
</feature>
<dbReference type="GeneID" id="36595809"/>
<feature type="region of interest" description="Disordered" evidence="1">
    <location>
        <begin position="606"/>
        <end position="635"/>
    </location>
</feature>
<name>A0A2J6TVC2_9HELO</name>
<feature type="region of interest" description="Disordered" evidence="1">
    <location>
        <begin position="251"/>
        <end position="288"/>
    </location>
</feature>
<evidence type="ECO:0008006" key="4">
    <source>
        <dbReference type="Google" id="ProtNLM"/>
    </source>
</evidence>
<feature type="compositionally biased region" description="Polar residues" evidence="1">
    <location>
        <begin position="1"/>
        <end position="26"/>
    </location>
</feature>
<evidence type="ECO:0000313" key="3">
    <source>
        <dbReference type="Proteomes" id="UP000235371"/>
    </source>
</evidence>
<gene>
    <name evidence="2" type="ORF">K444DRAFT_689215</name>
</gene>
<feature type="region of interest" description="Disordered" evidence="1">
    <location>
        <begin position="1"/>
        <end position="33"/>
    </location>
</feature>
<proteinExistence type="predicted"/>
<dbReference type="EMBL" id="KZ613740">
    <property type="protein sequence ID" value="PMD66908.1"/>
    <property type="molecule type" value="Genomic_DNA"/>
</dbReference>
<keyword evidence="3" id="KW-1185">Reference proteome</keyword>
<dbReference type="InParanoid" id="A0A2J6TVC2"/>
<accession>A0A2J6TVC2</accession>
<organism evidence="2 3">
    <name type="scientific">Hyaloscypha bicolor E</name>
    <dbReference type="NCBI Taxonomy" id="1095630"/>
    <lineage>
        <taxon>Eukaryota</taxon>
        <taxon>Fungi</taxon>
        <taxon>Dikarya</taxon>
        <taxon>Ascomycota</taxon>
        <taxon>Pezizomycotina</taxon>
        <taxon>Leotiomycetes</taxon>
        <taxon>Helotiales</taxon>
        <taxon>Hyaloscyphaceae</taxon>
        <taxon>Hyaloscypha</taxon>
        <taxon>Hyaloscypha bicolor</taxon>
    </lineage>
</organism>
<feature type="region of interest" description="Disordered" evidence="1">
    <location>
        <begin position="428"/>
        <end position="462"/>
    </location>
</feature>
<feature type="region of interest" description="Disordered" evidence="1">
    <location>
        <begin position="535"/>
        <end position="575"/>
    </location>
</feature>